<keyword evidence="6" id="KW-1185">Reference proteome</keyword>
<dbReference type="AlphaFoldDB" id="A0A1I6LZC2"/>
<dbReference type="PANTHER" id="PTHR22604">
    <property type="entry name" value="OXIDOREDUCTASES"/>
    <property type="match status" value="1"/>
</dbReference>
<dbReference type="Proteomes" id="UP000199062">
    <property type="component" value="Unassembled WGS sequence"/>
</dbReference>
<sequence length="355" mass="38696">MALEDYFQPFSQRDWEREDVDGTVRMAVVGLGGFALKRALPAIAAGKYCETTTLVSGSVRKAATTAERYDVEHVVDYDEFRRGEVADAYDAVYVATPNALHGEYVRAAADQGKHVICEKPLETTAERARELVDVCADAGVTLMTAYRIQLESTARRTREIVADGYIGEVVQVYGGFSHPVLETTSPDTWRLDPDLAGGGALVDLGIYPLNTTRYLLESDPVAVNAWTCSLEPAFDEVDEHVTFTLRFPGEITASCTASFNAHASSHLRLVGTDGMISISAPFGGVVPQNVIVERGEFSVEYTGNPDDEVEEEFDYFGYCVLTGTEPGPSGRDGLEDVRVIDAAYESAETGQWSDL</sequence>
<dbReference type="GO" id="GO:0000166">
    <property type="term" value="F:nucleotide binding"/>
    <property type="evidence" value="ECO:0007669"/>
    <property type="project" value="InterPro"/>
</dbReference>
<dbReference type="SUPFAM" id="SSF55347">
    <property type="entry name" value="Glyceraldehyde-3-phosphate dehydrogenase-like, C-terminal domain"/>
    <property type="match status" value="1"/>
</dbReference>
<accession>A0A1I6LZC2</accession>
<dbReference type="Gene3D" id="3.40.50.720">
    <property type="entry name" value="NAD(P)-binding Rossmann-like Domain"/>
    <property type="match status" value="1"/>
</dbReference>
<reference evidence="5 6" key="1">
    <citation type="submission" date="2016-10" db="EMBL/GenBank/DDBJ databases">
        <authorList>
            <person name="de Groot N.N."/>
        </authorList>
    </citation>
    <scope>NUCLEOTIDE SEQUENCE [LARGE SCALE GENOMIC DNA]</scope>
    <source>
        <strain evidence="5 6">CGMCC 1.10457</strain>
    </source>
</reference>
<proteinExistence type="inferred from homology"/>
<comment type="similarity">
    <text evidence="1">Belongs to the Gfo/Idh/MocA family.</text>
</comment>
<feature type="domain" description="GFO/IDH/MocA-like oxidoreductase" evidence="4">
    <location>
        <begin position="155"/>
        <end position="276"/>
    </location>
</feature>
<dbReference type="InterPro" id="IPR050984">
    <property type="entry name" value="Gfo/Idh/MocA_domain"/>
</dbReference>
<dbReference type="PRINTS" id="PR01775">
    <property type="entry name" value="GLFROXRDTASE"/>
</dbReference>
<evidence type="ECO:0000313" key="5">
    <source>
        <dbReference type="EMBL" id="SFS08821.1"/>
    </source>
</evidence>
<evidence type="ECO:0000259" key="4">
    <source>
        <dbReference type="Pfam" id="PF22725"/>
    </source>
</evidence>
<name>A0A1I6LZC2_9EURY</name>
<dbReference type="STRING" id="767519.SAMN05216559_3522"/>
<evidence type="ECO:0000256" key="2">
    <source>
        <dbReference type="ARBA" id="ARBA00023002"/>
    </source>
</evidence>
<dbReference type="EMBL" id="FOZK01000003">
    <property type="protein sequence ID" value="SFS08821.1"/>
    <property type="molecule type" value="Genomic_DNA"/>
</dbReference>
<dbReference type="InterPro" id="IPR000683">
    <property type="entry name" value="Gfo/Idh/MocA-like_OxRdtase_N"/>
</dbReference>
<dbReference type="InterPro" id="IPR036291">
    <property type="entry name" value="NAD(P)-bd_dom_sf"/>
</dbReference>
<dbReference type="Pfam" id="PF22725">
    <property type="entry name" value="GFO_IDH_MocA_C3"/>
    <property type="match status" value="1"/>
</dbReference>
<evidence type="ECO:0000313" key="6">
    <source>
        <dbReference type="Proteomes" id="UP000199062"/>
    </source>
</evidence>
<keyword evidence="2" id="KW-0560">Oxidoreductase</keyword>
<dbReference type="RefSeq" id="WP_089818103.1">
    <property type="nucleotide sequence ID" value="NZ_FOZK01000003.1"/>
</dbReference>
<organism evidence="5 6">
    <name type="scientific">Halomicrobium zhouii</name>
    <dbReference type="NCBI Taxonomy" id="767519"/>
    <lineage>
        <taxon>Archaea</taxon>
        <taxon>Methanobacteriati</taxon>
        <taxon>Methanobacteriota</taxon>
        <taxon>Stenosarchaea group</taxon>
        <taxon>Halobacteria</taxon>
        <taxon>Halobacteriales</taxon>
        <taxon>Haloarculaceae</taxon>
        <taxon>Halomicrobium</taxon>
    </lineage>
</organism>
<dbReference type="Gene3D" id="3.30.360.10">
    <property type="entry name" value="Dihydrodipicolinate Reductase, domain 2"/>
    <property type="match status" value="1"/>
</dbReference>
<dbReference type="PANTHER" id="PTHR22604:SF105">
    <property type="entry name" value="TRANS-1,2-DIHYDROBENZENE-1,2-DIOL DEHYDROGENASE"/>
    <property type="match status" value="1"/>
</dbReference>
<feature type="domain" description="Gfo/Idh/MocA-like oxidoreductase N-terminal" evidence="3">
    <location>
        <begin position="24"/>
        <end position="145"/>
    </location>
</feature>
<dbReference type="OrthoDB" id="195534at2157"/>
<protein>
    <submittedName>
        <fullName evidence="5">Xylose dehydrogenase (NAD/NADP)</fullName>
    </submittedName>
</protein>
<dbReference type="Pfam" id="PF01408">
    <property type="entry name" value="GFO_IDH_MocA"/>
    <property type="match status" value="1"/>
</dbReference>
<dbReference type="SUPFAM" id="SSF51735">
    <property type="entry name" value="NAD(P)-binding Rossmann-fold domains"/>
    <property type="match status" value="1"/>
</dbReference>
<dbReference type="NCBIfam" id="NF041392">
    <property type="entry name" value="XylDh_Gfo6_Halo"/>
    <property type="match status" value="1"/>
</dbReference>
<gene>
    <name evidence="5" type="ORF">SAMN05216559_3522</name>
</gene>
<dbReference type="GO" id="GO:0016491">
    <property type="term" value="F:oxidoreductase activity"/>
    <property type="evidence" value="ECO:0007669"/>
    <property type="project" value="UniProtKB-KW"/>
</dbReference>
<dbReference type="InterPro" id="IPR049838">
    <property type="entry name" value="XacA-like"/>
</dbReference>
<dbReference type="InterPro" id="IPR008354">
    <property type="entry name" value="Glc-Fru_OxRdtase_bac"/>
</dbReference>
<dbReference type="InterPro" id="IPR055170">
    <property type="entry name" value="GFO_IDH_MocA-like_dom"/>
</dbReference>
<evidence type="ECO:0000259" key="3">
    <source>
        <dbReference type="Pfam" id="PF01408"/>
    </source>
</evidence>
<evidence type="ECO:0000256" key="1">
    <source>
        <dbReference type="ARBA" id="ARBA00010928"/>
    </source>
</evidence>